<evidence type="ECO:0000313" key="2">
    <source>
        <dbReference type="Proteomes" id="UP000319627"/>
    </source>
</evidence>
<sequence length="186" mass="21007">MDRYIDIQVLPDPEFSQPQLMSALFSKLHRALAELKRTDIGLSFPKVHSKGLGDRLRLHGSEVVLNQLMALDWLKGMRDHSDVEPVRSVPEAVQYRVVRRVQSDSSPERLRNRLTRRKGLTEAQALEQIPAHTPEKLLSLPFVSLRSQSTGQSFKLFIEHGALIAQPQPGDFSAYGLSAQATIPWF</sequence>
<dbReference type="GO" id="GO:0004519">
    <property type="term" value="F:endonuclease activity"/>
    <property type="evidence" value="ECO:0007669"/>
    <property type="project" value="InterPro"/>
</dbReference>
<comment type="caution">
    <text evidence="1">The sequence shown here is derived from an EMBL/GenBank/DDBJ whole genome shotgun (WGS) entry which is preliminary data.</text>
</comment>
<evidence type="ECO:0000313" key="1">
    <source>
        <dbReference type="EMBL" id="TWH77299.1"/>
    </source>
</evidence>
<dbReference type="Proteomes" id="UP000319627">
    <property type="component" value="Unassembled WGS sequence"/>
</dbReference>
<dbReference type="CDD" id="cd09739">
    <property type="entry name" value="Cas6_I-F"/>
    <property type="match status" value="1"/>
</dbReference>
<dbReference type="Pfam" id="PF09618">
    <property type="entry name" value="Cas_Csy4"/>
    <property type="match status" value="1"/>
</dbReference>
<dbReference type="NCBIfam" id="TIGR02563">
    <property type="entry name" value="cas_Csy4"/>
    <property type="match status" value="1"/>
</dbReference>
<gene>
    <name evidence="1" type="ORF">LX59_00207</name>
</gene>
<dbReference type="InterPro" id="IPR042564">
    <property type="entry name" value="CRISPR-Cas6/Csy4_sf"/>
</dbReference>
<dbReference type="Gene3D" id="3.30.70.2540">
    <property type="entry name" value="CRISPR-associated endoribonuclease Cas6/Csy4"/>
    <property type="match status" value="1"/>
</dbReference>
<dbReference type="EMBL" id="VLKG01000001">
    <property type="protein sequence ID" value="TWH77299.1"/>
    <property type="molecule type" value="Genomic_DNA"/>
</dbReference>
<protein>
    <submittedName>
        <fullName evidence="1">CRISPR-associated protein, Csy4 family</fullName>
    </submittedName>
</protein>
<dbReference type="AlphaFoldDB" id="A0A562J215"/>
<proteinExistence type="predicted"/>
<dbReference type="InterPro" id="IPR013396">
    <property type="entry name" value="CRISPR-assoc_prot_Csy4"/>
</dbReference>
<accession>A0A562J215</accession>
<dbReference type="OrthoDB" id="259831at2"/>
<name>A0A562J215_9GAMM</name>
<dbReference type="GO" id="GO:0043571">
    <property type="term" value="P:maintenance of CRISPR repeat elements"/>
    <property type="evidence" value="ECO:0007669"/>
    <property type="project" value="InterPro"/>
</dbReference>
<dbReference type="RefSeq" id="WP_144569976.1">
    <property type="nucleotide sequence ID" value="NZ_VLKG01000001.1"/>
</dbReference>
<reference evidence="1 2" key="1">
    <citation type="submission" date="2019-07" db="EMBL/GenBank/DDBJ databases">
        <title>Genomic Encyclopedia of Type Strains, Phase I: the one thousand microbial genomes (KMG-I) project.</title>
        <authorList>
            <person name="Kyrpides N."/>
        </authorList>
    </citation>
    <scope>NUCLEOTIDE SEQUENCE [LARGE SCALE GENOMIC DNA]</scope>
    <source>
        <strain evidence="1 2">DSM 375</strain>
    </source>
</reference>
<keyword evidence="2" id="KW-1185">Reference proteome</keyword>
<organism evidence="1 2">
    <name type="scientific">Azomonas agilis</name>
    <dbReference type="NCBI Taxonomy" id="116849"/>
    <lineage>
        <taxon>Bacteria</taxon>
        <taxon>Pseudomonadati</taxon>
        <taxon>Pseudomonadota</taxon>
        <taxon>Gammaproteobacteria</taxon>
        <taxon>Pseudomonadales</taxon>
        <taxon>Pseudomonadaceae</taxon>
        <taxon>Azomonas</taxon>
    </lineage>
</organism>